<keyword evidence="1" id="KW-1133">Transmembrane helix</keyword>
<feature type="transmembrane region" description="Helical" evidence="1">
    <location>
        <begin position="705"/>
        <end position="726"/>
    </location>
</feature>
<dbReference type="EMBL" id="DVIT01000019">
    <property type="protein sequence ID" value="HIS46919.1"/>
    <property type="molecule type" value="Genomic_DNA"/>
</dbReference>
<keyword evidence="1" id="KW-0472">Membrane</keyword>
<reference evidence="2" key="2">
    <citation type="journal article" date="2021" name="PeerJ">
        <title>Extensive microbial diversity within the chicken gut microbiome revealed by metagenomics and culture.</title>
        <authorList>
            <person name="Gilroy R."/>
            <person name="Ravi A."/>
            <person name="Getino M."/>
            <person name="Pursley I."/>
            <person name="Horton D.L."/>
            <person name="Alikhan N.F."/>
            <person name="Baker D."/>
            <person name="Gharbi K."/>
            <person name="Hall N."/>
            <person name="Watson M."/>
            <person name="Adriaenssens E.M."/>
            <person name="Foster-Nyarko E."/>
            <person name="Jarju S."/>
            <person name="Secka A."/>
            <person name="Antonio M."/>
            <person name="Oren A."/>
            <person name="Chaudhuri R.R."/>
            <person name="La Ragione R."/>
            <person name="Hildebrand F."/>
            <person name="Pallen M.J."/>
        </authorList>
    </citation>
    <scope>NUCLEOTIDE SEQUENCE</scope>
    <source>
        <strain evidence="2">CHK178-757</strain>
    </source>
</reference>
<proteinExistence type="predicted"/>
<feature type="transmembrane region" description="Helical" evidence="1">
    <location>
        <begin position="345"/>
        <end position="367"/>
    </location>
</feature>
<protein>
    <submittedName>
        <fullName evidence="2">Uncharacterized protein</fullName>
    </submittedName>
</protein>
<feature type="transmembrane region" description="Helical" evidence="1">
    <location>
        <begin position="633"/>
        <end position="658"/>
    </location>
</feature>
<feature type="transmembrane region" description="Helical" evidence="1">
    <location>
        <begin position="12"/>
        <end position="33"/>
    </location>
</feature>
<name>A0A9D1JQN5_9FIRM</name>
<keyword evidence="1" id="KW-0812">Transmembrane</keyword>
<evidence type="ECO:0000313" key="2">
    <source>
        <dbReference type="EMBL" id="HIS46919.1"/>
    </source>
</evidence>
<feature type="transmembrane region" description="Helical" evidence="1">
    <location>
        <begin position="679"/>
        <end position="699"/>
    </location>
</feature>
<evidence type="ECO:0000313" key="3">
    <source>
        <dbReference type="Proteomes" id="UP000823927"/>
    </source>
</evidence>
<feature type="transmembrane region" description="Helical" evidence="1">
    <location>
        <begin position="302"/>
        <end position="333"/>
    </location>
</feature>
<organism evidence="2 3">
    <name type="scientific">Candidatus Scybalocola faecigallinarum</name>
    <dbReference type="NCBI Taxonomy" id="2840941"/>
    <lineage>
        <taxon>Bacteria</taxon>
        <taxon>Bacillati</taxon>
        <taxon>Bacillota</taxon>
        <taxon>Clostridia</taxon>
        <taxon>Lachnospirales</taxon>
        <taxon>Lachnospiraceae</taxon>
        <taxon>Lachnospiraceae incertae sedis</taxon>
        <taxon>Candidatus Scybalocola (ex Gilroy et al. 2021)</taxon>
    </lineage>
</organism>
<gene>
    <name evidence="2" type="ORF">IAB46_05010</name>
</gene>
<evidence type="ECO:0000256" key="1">
    <source>
        <dbReference type="SAM" id="Phobius"/>
    </source>
</evidence>
<accession>A0A9D1JQN5</accession>
<feature type="transmembrane region" description="Helical" evidence="1">
    <location>
        <begin position="225"/>
        <end position="244"/>
    </location>
</feature>
<sequence>MKKIRFTGKIRYLGMALTVMQGIMLVVIAIFFLNERYMEVWRRYPEDGQTLTVYMQDLSQEASSGVESFLTGTADAGQLFIARKDTAMENDGTWDGFVLGVYGDPSGKDVALDFLSEEILSQEMFMTLLTSPENNSTLGVEQGSIYSVGEIPSFRFYEGAVVKKLPQLIKDSGTVGGTYVIWGLDSQTKVGDFLDQLSEVSGLSVDELTTADGGSASDSGLMRDIYFLFLGTQIFLNVIFFLVTAMKSLPKQGKLALLGWSPTAFAAEIFGPFGRAAIGSVPLLLVFGWLLSGWGHFSPVLLGWFLAAGLINLALTAVELFVSALVMLLTPSIDAIRGRICRRPLYALGIAAYGILSAGIVFCGVYVDQPMAALSENARLSREWEQVSDMVVLQNMGIGEDGDSFSGASNQLDQDLYQWYKDMAGQEGVYVIHTDYFDEDLLNVWRGSHTYEQVPQEPLWLFTMSPNYLETLGIHADADSLEAAQKGARLYLLPDTLSQAQQETISQWLTERDTKSLEAGDIPTAFTQDPDFVWMTYTPSSEMFTWASDREDAMTDSAPVIYVAVPENMKYTETEGLKVSGLDGYLKFADEAAAQKWTGEEILSSYGLSDNEPVFAPVKAYIDGLQKDLAMTLVWFGGAFGVLLLILIGLLLVLASIYRLSNAQKLNVQKFLGYGFVHMYRGPVILLSLVIALEAGAAIGFRSRFGLVLVALAAVLQIVIFVKYMVRGQVSRVLIAFKGE</sequence>
<dbReference type="Proteomes" id="UP000823927">
    <property type="component" value="Unassembled WGS sequence"/>
</dbReference>
<feature type="transmembrane region" description="Helical" evidence="1">
    <location>
        <begin position="265"/>
        <end position="290"/>
    </location>
</feature>
<dbReference type="AlphaFoldDB" id="A0A9D1JQN5"/>
<comment type="caution">
    <text evidence="2">The sequence shown here is derived from an EMBL/GenBank/DDBJ whole genome shotgun (WGS) entry which is preliminary data.</text>
</comment>
<reference evidence="2" key="1">
    <citation type="submission" date="2020-10" db="EMBL/GenBank/DDBJ databases">
        <authorList>
            <person name="Gilroy R."/>
        </authorList>
    </citation>
    <scope>NUCLEOTIDE SEQUENCE</scope>
    <source>
        <strain evidence="2">CHK178-757</strain>
    </source>
</reference>